<dbReference type="Pfam" id="PF07691">
    <property type="entry name" value="PA14"/>
    <property type="match status" value="1"/>
</dbReference>
<accession>A0A5C6FB18</accession>
<dbReference type="PROSITE" id="PS51820">
    <property type="entry name" value="PA14"/>
    <property type="match status" value="1"/>
</dbReference>
<reference evidence="7 8" key="1">
    <citation type="submission" date="2019-02" db="EMBL/GenBank/DDBJ databases">
        <title>Deep-cultivation of Planctomycetes and their phenomic and genomic characterization uncovers novel biology.</title>
        <authorList>
            <person name="Wiegand S."/>
            <person name="Jogler M."/>
            <person name="Boedeker C."/>
            <person name="Pinto D."/>
            <person name="Vollmers J."/>
            <person name="Rivas-Marin E."/>
            <person name="Kohn T."/>
            <person name="Peeters S.H."/>
            <person name="Heuer A."/>
            <person name="Rast P."/>
            <person name="Oberbeckmann S."/>
            <person name="Bunk B."/>
            <person name="Jeske O."/>
            <person name="Meyerdierks A."/>
            <person name="Storesund J.E."/>
            <person name="Kallscheuer N."/>
            <person name="Luecker S."/>
            <person name="Lage O.M."/>
            <person name="Pohl T."/>
            <person name="Merkel B.J."/>
            <person name="Hornburger P."/>
            <person name="Mueller R.-W."/>
            <person name="Bruemmer F."/>
            <person name="Labrenz M."/>
            <person name="Spormann A.M."/>
            <person name="Op Den Camp H."/>
            <person name="Overmann J."/>
            <person name="Amann R."/>
            <person name="Jetten M.S.M."/>
            <person name="Mascher T."/>
            <person name="Medema M.H."/>
            <person name="Devos D.P."/>
            <person name="Kaster A.-K."/>
            <person name="Ovreas L."/>
            <person name="Rohde M."/>
            <person name="Galperin M.Y."/>
            <person name="Jogler C."/>
        </authorList>
    </citation>
    <scope>NUCLEOTIDE SEQUENCE [LARGE SCALE GENOMIC DNA]</scope>
    <source>
        <strain evidence="7 8">Poly51</strain>
    </source>
</reference>
<dbReference type="SUPFAM" id="SSF46626">
    <property type="entry name" value="Cytochrome c"/>
    <property type="match status" value="3"/>
</dbReference>
<dbReference type="InterPro" id="IPR010496">
    <property type="entry name" value="AL/BT2_dom"/>
</dbReference>
<dbReference type="GO" id="GO:0016787">
    <property type="term" value="F:hydrolase activity"/>
    <property type="evidence" value="ECO:0007669"/>
    <property type="project" value="InterPro"/>
</dbReference>
<dbReference type="InterPro" id="IPR036909">
    <property type="entry name" value="Cyt_c-like_dom_sf"/>
</dbReference>
<keyword evidence="2 4" id="KW-0479">Metal-binding</keyword>
<dbReference type="InterPro" id="IPR037524">
    <property type="entry name" value="PA14/GLEYA"/>
</dbReference>
<comment type="caution">
    <text evidence="7">The sequence shown here is derived from an EMBL/GenBank/DDBJ whole genome shotgun (WGS) entry which is preliminary data.</text>
</comment>
<dbReference type="Pfam" id="PF06439">
    <property type="entry name" value="3keto-disac_hyd"/>
    <property type="match status" value="1"/>
</dbReference>
<dbReference type="SUPFAM" id="SSF56988">
    <property type="entry name" value="Anthrax protective antigen"/>
    <property type="match status" value="1"/>
</dbReference>
<evidence type="ECO:0000256" key="1">
    <source>
        <dbReference type="ARBA" id="ARBA00022617"/>
    </source>
</evidence>
<dbReference type="InterPro" id="IPR011658">
    <property type="entry name" value="PA14_dom"/>
</dbReference>
<evidence type="ECO:0000256" key="3">
    <source>
        <dbReference type="ARBA" id="ARBA00023004"/>
    </source>
</evidence>
<dbReference type="AlphaFoldDB" id="A0A5C6FB18"/>
<proteinExistence type="predicted"/>
<dbReference type="InterPro" id="IPR036280">
    <property type="entry name" value="Multihaem_cyt_sf"/>
</dbReference>
<dbReference type="RefSeq" id="WP_146458109.1">
    <property type="nucleotide sequence ID" value="NZ_SJPW01000003.1"/>
</dbReference>
<sequence length="1186" mass="128367">MHSRVPSRFIAFSVLSFCLVGAVNRCPADDLEDDFLVQGEYVGDQTGMQVVGRGDGEFDLVIYEGGLPGAGAQPAPPRRVSGDADVVANLADSMGLKKIERQSPTLNAQPPIGAVVLFDGTQASIDQHWAKGKLAEGGLLAEGATTKDVFRDYKLHVEFQTPFMPKASGQARGNSGVYHQSRYETQILDSFGLEGKDNETGGIYTVSPPAINVCYPPRSWQTYDVDFTAARFDENDKKIADARMSVRLNGVIVQSDVAVPNATRAARLPEGPTPGPIDLQDHGNPVRFRNVWIVPRDSDKEARRPIVPGFERFFAASSNPSVDGGQVLLSSLACGACHAGADSSVLPTQRGPHLSDVVSRVRTDALVAMIANPHDAKPGTTMPDPWPGLDEPARRERAVAIASYLIDQGKGHLVDRAASQDMADAGRDLYHRIGCVACHAGFDGNKTPASTSVPLGNLAKKYSLVSLARFLQNPHAVRPGLRMPALTGTTEEAFAIAAYLTGDVTIQPSAAKFQRRIYRGKWERLPDFESLDLDSSDTVTDLKIDDIQPKNNYGVVFEALLPIAFDGEYTFRLTSDDGSAFSIGENRLDNDFIHAENTVEATYKLAAGVYPIRIEYFDAGGGAALSLTMVEPSFGESKIANLISDPAHANLDFLPSKFTADKRLVEQGRNWFVSAGCKNCHAMEDDSNAIVTVATAIDGWNADRGCLAAQPAAPAVDYELNAAQRASIVAAMQSKSSATPDAVDDEKRIHMTMAGLNCYACHAHGKFGGAEISRDAVFQSTTPEMGLEGRLPPALDGVGDKLNDTYFASTIDKGANLRDYMLTRMPAFGYEELRGLHKSFNTTDRRTDVKAANNPQSHEDIVAAGRQAVGNKGLACIKCHSFGGDKGGGLGAIDMLEMTNRLRFEWFHRYLQDPTAYRPGTRMPNSFVDGKSALVDLYDGDPPLQIDAMWQYLLDGKQAKEPEGLKAGAIILAADTKPRVYRNFFTDLSARGIAVGYPNGINLIWDAEAMTLARVWRNSFIDASLHWVGRGQGRQEPLGDSVIRVEESTPIAVLSSIDDDWPTEIGRDRGYRFGGYRLDQAGNPTFAYSIGETKVTDAPMPPAGAKPMMIRKITVDRGASDESQTIVWQFATGKILPVAGGFRVDDKFTISVEGADCQIVSTGDAQSLRAVLPIGPAVSITETIRW</sequence>
<dbReference type="GO" id="GO:0020037">
    <property type="term" value="F:heme binding"/>
    <property type="evidence" value="ECO:0007669"/>
    <property type="project" value="InterPro"/>
</dbReference>
<evidence type="ECO:0000256" key="4">
    <source>
        <dbReference type="PROSITE-ProRule" id="PRU00433"/>
    </source>
</evidence>
<gene>
    <name evidence="7" type="ORF">Poly51_26980</name>
</gene>
<keyword evidence="1 4" id="KW-0349">Heme</keyword>
<evidence type="ECO:0000259" key="5">
    <source>
        <dbReference type="PROSITE" id="PS51007"/>
    </source>
</evidence>
<dbReference type="EMBL" id="SJPW01000003">
    <property type="protein sequence ID" value="TWU56781.1"/>
    <property type="molecule type" value="Genomic_DNA"/>
</dbReference>
<dbReference type="PROSITE" id="PS51007">
    <property type="entry name" value="CYTC"/>
    <property type="match status" value="2"/>
</dbReference>
<keyword evidence="8" id="KW-1185">Reference proteome</keyword>
<dbReference type="SUPFAM" id="SSF48695">
    <property type="entry name" value="Multiheme cytochromes"/>
    <property type="match status" value="1"/>
</dbReference>
<dbReference type="OrthoDB" id="9804649at2"/>
<dbReference type="Gene3D" id="2.60.120.560">
    <property type="entry name" value="Exo-inulinase, domain 1"/>
    <property type="match status" value="1"/>
</dbReference>
<dbReference type="PANTHER" id="PTHR33546">
    <property type="entry name" value="LARGE, MULTIFUNCTIONAL SECRETED PROTEIN-RELATED"/>
    <property type="match status" value="1"/>
</dbReference>
<feature type="domain" description="Cytochrome c" evidence="5">
    <location>
        <begin position="320"/>
        <end position="409"/>
    </location>
</feature>
<protein>
    <submittedName>
        <fullName evidence="7">Cytochrome c</fullName>
    </submittedName>
</protein>
<dbReference type="GO" id="GO:0009055">
    <property type="term" value="F:electron transfer activity"/>
    <property type="evidence" value="ECO:0007669"/>
    <property type="project" value="InterPro"/>
</dbReference>
<dbReference type="Gene3D" id="1.10.760.10">
    <property type="entry name" value="Cytochrome c-like domain"/>
    <property type="match status" value="4"/>
</dbReference>
<organism evidence="7 8">
    <name type="scientific">Rubripirellula tenax</name>
    <dbReference type="NCBI Taxonomy" id="2528015"/>
    <lineage>
        <taxon>Bacteria</taxon>
        <taxon>Pseudomonadati</taxon>
        <taxon>Planctomycetota</taxon>
        <taxon>Planctomycetia</taxon>
        <taxon>Pirellulales</taxon>
        <taxon>Pirellulaceae</taxon>
        <taxon>Rubripirellula</taxon>
    </lineage>
</organism>
<name>A0A5C6FB18_9BACT</name>
<dbReference type="SMART" id="SM00758">
    <property type="entry name" value="PA14"/>
    <property type="match status" value="1"/>
</dbReference>
<dbReference type="PANTHER" id="PTHR33546:SF1">
    <property type="entry name" value="LARGE, MULTIFUNCTIONAL SECRETED PROTEIN"/>
    <property type="match status" value="1"/>
</dbReference>
<evidence type="ECO:0000313" key="8">
    <source>
        <dbReference type="Proteomes" id="UP000318288"/>
    </source>
</evidence>
<dbReference type="Gene3D" id="3.90.182.10">
    <property type="entry name" value="Toxin - Anthrax Protective Antigen,domain 1"/>
    <property type="match status" value="1"/>
</dbReference>
<feature type="domain" description="Cytochrome c" evidence="5">
    <location>
        <begin position="421"/>
        <end position="504"/>
    </location>
</feature>
<keyword evidence="3 4" id="KW-0408">Iron</keyword>
<dbReference type="Proteomes" id="UP000318288">
    <property type="component" value="Unassembled WGS sequence"/>
</dbReference>
<dbReference type="GO" id="GO:0046872">
    <property type="term" value="F:metal ion binding"/>
    <property type="evidence" value="ECO:0007669"/>
    <property type="project" value="UniProtKB-KW"/>
</dbReference>
<feature type="domain" description="PA14" evidence="6">
    <location>
        <begin position="508"/>
        <end position="643"/>
    </location>
</feature>
<dbReference type="InterPro" id="IPR009056">
    <property type="entry name" value="Cyt_c-like_dom"/>
</dbReference>
<evidence type="ECO:0000313" key="7">
    <source>
        <dbReference type="EMBL" id="TWU56781.1"/>
    </source>
</evidence>
<evidence type="ECO:0000259" key="6">
    <source>
        <dbReference type="PROSITE" id="PS51820"/>
    </source>
</evidence>
<evidence type="ECO:0000256" key="2">
    <source>
        <dbReference type="ARBA" id="ARBA00022723"/>
    </source>
</evidence>